<keyword evidence="2" id="KW-0732">Signal</keyword>
<keyword evidence="4" id="KW-1185">Reference proteome</keyword>
<dbReference type="AlphaFoldDB" id="A0AAN6Z1J3"/>
<feature type="signal peptide" evidence="2">
    <location>
        <begin position="1"/>
        <end position="19"/>
    </location>
</feature>
<comment type="caution">
    <text evidence="3">The sequence shown here is derived from an EMBL/GenBank/DDBJ whole genome shotgun (WGS) entry which is preliminary data.</text>
</comment>
<evidence type="ECO:0000313" key="4">
    <source>
        <dbReference type="Proteomes" id="UP001302602"/>
    </source>
</evidence>
<feature type="transmembrane region" description="Helical" evidence="1">
    <location>
        <begin position="201"/>
        <end position="222"/>
    </location>
</feature>
<keyword evidence="1" id="KW-0472">Membrane</keyword>
<evidence type="ECO:0000313" key="3">
    <source>
        <dbReference type="EMBL" id="KAK4121582.1"/>
    </source>
</evidence>
<reference evidence="3" key="1">
    <citation type="journal article" date="2023" name="Mol. Phylogenet. Evol.">
        <title>Genome-scale phylogeny and comparative genomics of the fungal order Sordariales.</title>
        <authorList>
            <person name="Hensen N."/>
            <person name="Bonometti L."/>
            <person name="Westerberg I."/>
            <person name="Brannstrom I.O."/>
            <person name="Guillou S."/>
            <person name="Cros-Aarteil S."/>
            <person name="Calhoun S."/>
            <person name="Haridas S."/>
            <person name="Kuo A."/>
            <person name="Mondo S."/>
            <person name="Pangilinan J."/>
            <person name="Riley R."/>
            <person name="LaButti K."/>
            <person name="Andreopoulos B."/>
            <person name="Lipzen A."/>
            <person name="Chen C."/>
            <person name="Yan M."/>
            <person name="Daum C."/>
            <person name="Ng V."/>
            <person name="Clum A."/>
            <person name="Steindorff A."/>
            <person name="Ohm R.A."/>
            <person name="Martin F."/>
            <person name="Silar P."/>
            <person name="Natvig D.O."/>
            <person name="Lalanne C."/>
            <person name="Gautier V."/>
            <person name="Ament-Velasquez S.L."/>
            <person name="Kruys A."/>
            <person name="Hutchinson M.I."/>
            <person name="Powell A.J."/>
            <person name="Barry K."/>
            <person name="Miller A.N."/>
            <person name="Grigoriev I.V."/>
            <person name="Debuchy R."/>
            <person name="Gladieux P."/>
            <person name="Hiltunen Thoren M."/>
            <person name="Johannesson H."/>
        </authorList>
    </citation>
    <scope>NUCLEOTIDE SEQUENCE</scope>
    <source>
        <strain evidence="3">CBS 731.68</strain>
    </source>
</reference>
<accession>A0AAN6Z1J3</accession>
<dbReference type="GeneID" id="87827439"/>
<protein>
    <submittedName>
        <fullName evidence="3">Uncharacterized protein</fullName>
    </submittedName>
</protein>
<keyword evidence="1" id="KW-0812">Transmembrane</keyword>
<reference evidence="3" key="2">
    <citation type="submission" date="2023-05" db="EMBL/GenBank/DDBJ databases">
        <authorList>
            <consortium name="Lawrence Berkeley National Laboratory"/>
            <person name="Steindorff A."/>
            <person name="Hensen N."/>
            <person name="Bonometti L."/>
            <person name="Westerberg I."/>
            <person name="Brannstrom I.O."/>
            <person name="Guillou S."/>
            <person name="Cros-Aarteil S."/>
            <person name="Calhoun S."/>
            <person name="Haridas S."/>
            <person name="Kuo A."/>
            <person name="Mondo S."/>
            <person name="Pangilinan J."/>
            <person name="Riley R."/>
            <person name="Labutti K."/>
            <person name="Andreopoulos B."/>
            <person name="Lipzen A."/>
            <person name="Chen C."/>
            <person name="Yanf M."/>
            <person name="Daum C."/>
            <person name="Ng V."/>
            <person name="Clum A."/>
            <person name="Ohm R."/>
            <person name="Martin F."/>
            <person name="Silar P."/>
            <person name="Natvig D."/>
            <person name="Lalanne C."/>
            <person name="Gautier V."/>
            <person name="Ament-Velasquez S.L."/>
            <person name="Kruys A."/>
            <person name="Hutchinson M.I."/>
            <person name="Powell A.J."/>
            <person name="Barry K."/>
            <person name="Miller A.N."/>
            <person name="Grigoriev I.V."/>
            <person name="Debuchy R."/>
            <person name="Gladieux P."/>
            <person name="Thoren M.H."/>
            <person name="Johannesson H."/>
        </authorList>
    </citation>
    <scope>NUCLEOTIDE SEQUENCE</scope>
    <source>
        <strain evidence="3">CBS 731.68</strain>
    </source>
</reference>
<name>A0AAN6Z1J3_9PEZI</name>
<dbReference type="EMBL" id="MU853233">
    <property type="protein sequence ID" value="KAK4121582.1"/>
    <property type="molecule type" value="Genomic_DNA"/>
</dbReference>
<evidence type="ECO:0000256" key="1">
    <source>
        <dbReference type="SAM" id="Phobius"/>
    </source>
</evidence>
<keyword evidence="1" id="KW-1133">Transmembrane helix</keyword>
<feature type="chain" id="PRO_5043043957" evidence="2">
    <location>
        <begin position="20"/>
        <end position="315"/>
    </location>
</feature>
<dbReference type="RefSeq" id="XP_062645353.1">
    <property type="nucleotide sequence ID" value="XM_062790669.1"/>
</dbReference>
<evidence type="ECO:0000256" key="2">
    <source>
        <dbReference type="SAM" id="SignalP"/>
    </source>
</evidence>
<proteinExistence type="predicted"/>
<organism evidence="3 4">
    <name type="scientific">Parathielavia appendiculata</name>
    <dbReference type="NCBI Taxonomy" id="2587402"/>
    <lineage>
        <taxon>Eukaryota</taxon>
        <taxon>Fungi</taxon>
        <taxon>Dikarya</taxon>
        <taxon>Ascomycota</taxon>
        <taxon>Pezizomycotina</taxon>
        <taxon>Sordariomycetes</taxon>
        <taxon>Sordariomycetidae</taxon>
        <taxon>Sordariales</taxon>
        <taxon>Chaetomiaceae</taxon>
        <taxon>Parathielavia</taxon>
    </lineage>
</organism>
<dbReference type="Proteomes" id="UP001302602">
    <property type="component" value="Unassembled WGS sequence"/>
</dbReference>
<sequence length="315" mass="33054">MRDTVLGSLFLASATLASAHRPECLSTRSRELAAAASCGDKGSLNYCISNLPASPQPEAVSQELERCFVSAGCTPAESQIEAFWVLKRCDAASADLRRGRRQNDDHDAVDARQTTTAAAAATTTAFNDNESSPSPCFTDSPTEITVCPIQTTGADAGKKLSCYPTATTTPKCRDGLICQSDAQGNPSCMYKQSSLGIEGTIIAIVFASAIVLSIVAVCFMCCRERREHRRIERAAEAARIAKEAKTSATVAGKRPGAAVTGAGGVEASQPLMYHQADGGLSGGPQHYPPPMPSMQQGYGAANPFADAAHDGHPLR</sequence>
<gene>
    <name evidence="3" type="ORF">N657DRAFT_622939</name>
</gene>